<organism evidence="2">
    <name type="scientific">Gaeumannomyces tritici (strain R3-111a-1)</name>
    <name type="common">Wheat and barley take-all root rot fungus</name>
    <name type="synonym">Gaeumannomyces graminis var. tritici</name>
    <dbReference type="NCBI Taxonomy" id="644352"/>
    <lineage>
        <taxon>Eukaryota</taxon>
        <taxon>Fungi</taxon>
        <taxon>Dikarya</taxon>
        <taxon>Ascomycota</taxon>
        <taxon>Pezizomycotina</taxon>
        <taxon>Sordariomycetes</taxon>
        <taxon>Sordariomycetidae</taxon>
        <taxon>Magnaporthales</taxon>
        <taxon>Magnaporthaceae</taxon>
        <taxon>Gaeumannomyces</taxon>
    </lineage>
</organism>
<keyword evidence="1" id="KW-0812">Transmembrane</keyword>
<accession>J3NYJ2</accession>
<keyword evidence="1" id="KW-1133">Transmembrane helix</keyword>
<evidence type="ECO:0000313" key="2">
    <source>
        <dbReference type="EMBL" id="EJT76425.1"/>
    </source>
</evidence>
<gene>
    <name evidence="3" type="primary">20346802</name>
    <name evidence="2" type="ORF">GGTG_06344</name>
</gene>
<keyword evidence="1" id="KW-0472">Membrane</keyword>
<dbReference type="EnsemblFungi" id="EJT76425">
    <property type="protein sequence ID" value="EJT76425"/>
    <property type="gene ID" value="GGTG_06344"/>
</dbReference>
<dbReference type="AlphaFoldDB" id="J3NYJ2"/>
<dbReference type="HOGENOM" id="CLU_2849828_0_0_1"/>
<reference evidence="4" key="1">
    <citation type="submission" date="2010-07" db="EMBL/GenBank/DDBJ databases">
        <title>The genome sequence of Gaeumannomyces graminis var. tritici strain R3-111a-1.</title>
        <authorList>
            <consortium name="The Broad Institute Genome Sequencing Platform"/>
            <person name="Ma L.-J."/>
            <person name="Dead R."/>
            <person name="Young S."/>
            <person name="Zeng Q."/>
            <person name="Koehrsen M."/>
            <person name="Alvarado L."/>
            <person name="Berlin A."/>
            <person name="Chapman S.B."/>
            <person name="Chen Z."/>
            <person name="Freedman E."/>
            <person name="Gellesch M."/>
            <person name="Goldberg J."/>
            <person name="Griggs A."/>
            <person name="Gujja S."/>
            <person name="Heilman E.R."/>
            <person name="Heiman D."/>
            <person name="Hepburn T."/>
            <person name="Howarth C."/>
            <person name="Jen D."/>
            <person name="Larson L."/>
            <person name="Mehta T."/>
            <person name="Neiman D."/>
            <person name="Pearson M."/>
            <person name="Roberts A."/>
            <person name="Saif S."/>
            <person name="Shea T."/>
            <person name="Shenoy N."/>
            <person name="Sisk P."/>
            <person name="Stolte C."/>
            <person name="Sykes S."/>
            <person name="Walk T."/>
            <person name="White J."/>
            <person name="Yandava C."/>
            <person name="Haas B."/>
            <person name="Nusbaum C."/>
            <person name="Birren B."/>
        </authorList>
    </citation>
    <scope>NUCLEOTIDE SEQUENCE [LARGE SCALE GENOMIC DNA]</scope>
    <source>
        <strain evidence="4">R3-111a-1</strain>
    </source>
</reference>
<dbReference type="Proteomes" id="UP000006039">
    <property type="component" value="Unassembled WGS sequence"/>
</dbReference>
<proteinExistence type="predicted"/>
<dbReference type="RefSeq" id="XP_009222425.1">
    <property type="nucleotide sequence ID" value="XM_009224161.1"/>
</dbReference>
<keyword evidence="4" id="KW-1185">Reference proteome</keyword>
<reference evidence="3" key="5">
    <citation type="submission" date="2018-04" db="UniProtKB">
        <authorList>
            <consortium name="EnsemblFungi"/>
        </authorList>
    </citation>
    <scope>IDENTIFICATION</scope>
    <source>
        <strain evidence="3">R3-111a-1</strain>
    </source>
</reference>
<reference evidence="2" key="2">
    <citation type="submission" date="2010-07" db="EMBL/GenBank/DDBJ databases">
        <authorList>
            <consortium name="The Broad Institute Genome Sequencing Platform"/>
            <consortium name="Broad Institute Genome Sequencing Center for Infectious Disease"/>
            <person name="Ma L.-J."/>
            <person name="Dead R."/>
            <person name="Young S."/>
            <person name="Zeng Q."/>
            <person name="Koehrsen M."/>
            <person name="Alvarado L."/>
            <person name="Berlin A."/>
            <person name="Chapman S.B."/>
            <person name="Chen Z."/>
            <person name="Freedman E."/>
            <person name="Gellesch M."/>
            <person name="Goldberg J."/>
            <person name="Griggs A."/>
            <person name="Gujja S."/>
            <person name="Heilman E.R."/>
            <person name="Heiman D."/>
            <person name="Hepburn T."/>
            <person name="Howarth C."/>
            <person name="Jen D."/>
            <person name="Larson L."/>
            <person name="Mehta T."/>
            <person name="Neiman D."/>
            <person name="Pearson M."/>
            <person name="Roberts A."/>
            <person name="Saif S."/>
            <person name="Shea T."/>
            <person name="Shenoy N."/>
            <person name="Sisk P."/>
            <person name="Stolte C."/>
            <person name="Sykes S."/>
            <person name="Walk T."/>
            <person name="White J."/>
            <person name="Yandava C."/>
            <person name="Haas B."/>
            <person name="Nusbaum C."/>
            <person name="Birren B."/>
        </authorList>
    </citation>
    <scope>NUCLEOTIDE SEQUENCE</scope>
    <source>
        <strain evidence="2">R3-111a-1</strain>
    </source>
</reference>
<reference evidence="2" key="3">
    <citation type="submission" date="2010-09" db="EMBL/GenBank/DDBJ databases">
        <title>Annotation of Gaeumannomyces graminis var. tritici R3-111a-1.</title>
        <authorList>
            <consortium name="The Broad Institute Genome Sequencing Platform"/>
            <person name="Ma L.-J."/>
            <person name="Dead R."/>
            <person name="Young S.K."/>
            <person name="Zeng Q."/>
            <person name="Gargeya S."/>
            <person name="Fitzgerald M."/>
            <person name="Haas B."/>
            <person name="Abouelleil A."/>
            <person name="Alvarado L."/>
            <person name="Arachchi H.M."/>
            <person name="Berlin A."/>
            <person name="Brown A."/>
            <person name="Chapman S.B."/>
            <person name="Chen Z."/>
            <person name="Dunbar C."/>
            <person name="Freedman E."/>
            <person name="Gearin G."/>
            <person name="Gellesch M."/>
            <person name="Goldberg J."/>
            <person name="Griggs A."/>
            <person name="Gujja S."/>
            <person name="Heiman D."/>
            <person name="Howarth C."/>
            <person name="Larson L."/>
            <person name="Lui A."/>
            <person name="MacDonald P.J.P."/>
            <person name="Mehta T."/>
            <person name="Montmayeur A."/>
            <person name="Murphy C."/>
            <person name="Neiman D."/>
            <person name="Pearson M."/>
            <person name="Priest M."/>
            <person name="Roberts A."/>
            <person name="Saif S."/>
            <person name="Shea T."/>
            <person name="Shenoy N."/>
            <person name="Sisk P."/>
            <person name="Stolte C."/>
            <person name="Sykes S."/>
            <person name="Yandava C."/>
            <person name="Wortman J."/>
            <person name="Nusbaum C."/>
            <person name="Birren B."/>
        </authorList>
    </citation>
    <scope>NUCLEOTIDE SEQUENCE</scope>
    <source>
        <strain evidence="2">R3-111a-1</strain>
    </source>
</reference>
<dbReference type="EMBL" id="GL385397">
    <property type="protein sequence ID" value="EJT76425.1"/>
    <property type="molecule type" value="Genomic_DNA"/>
</dbReference>
<name>J3NYJ2_GAET3</name>
<evidence type="ECO:0000256" key="1">
    <source>
        <dbReference type="SAM" id="Phobius"/>
    </source>
</evidence>
<dbReference type="VEuPathDB" id="FungiDB:GGTG_06344"/>
<feature type="transmembrane region" description="Helical" evidence="1">
    <location>
        <begin position="28"/>
        <end position="51"/>
    </location>
</feature>
<evidence type="ECO:0000313" key="3">
    <source>
        <dbReference type="EnsemblFungi" id="EJT76425"/>
    </source>
</evidence>
<sequence length="65" mass="7590">MAPLLEQCGDLQCTQLLAMKPNSWMQHLWAGLGLHLGWGLYFLMVSIPMLWQGQLKTRLFKRELF</sequence>
<dbReference type="GeneID" id="20346802"/>
<reference evidence="3" key="4">
    <citation type="journal article" date="2015" name="G3 (Bethesda)">
        <title>Genome sequences of three phytopathogenic species of the Magnaporthaceae family of fungi.</title>
        <authorList>
            <person name="Okagaki L.H."/>
            <person name="Nunes C.C."/>
            <person name="Sailsbery J."/>
            <person name="Clay B."/>
            <person name="Brown D."/>
            <person name="John T."/>
            <person name="Oh Y."/>
            <person name="Young N."/>
            <person name="Fitzgerald M."/>
            <person name="Haas B.J."/>
            <person name="Zeng Q."/>
            <person name="Young S."/>
            <person name="Adiconis X."/>
            <person name="Fan L."/>
            <person name="Levin J.Z."/>
            <person name="Mitchell T.K."/>
            <person name="Okubara P.A."/>
            <person name="Farman M.L."/>
            <person name="Kohn L.M."/>
            <person name="Birren B."/>
            <person name="Ma L.-J."/>
            <person name="Dean R.A."/>
        </authorList>
    </citation>
    <scope>NUCLEOTIDE SEQUENCE</scope>
    <source>
        <strain evidence="3">R3-111a-1</strain>
    </source>
</reference>
<evidence type="ECO:0000313" key="4">
    <source>
        <dbReference type="Proteomes" id="UP000006039"/>
    </source>
</evidence>
<protein>
    <submittedName>
        <fullName evidence="2 3">Uncharacterized protein</fullName>
    </submittedName>
</protein>